<name>A0A8J2JTI5_9HEXA</name>
<dbReference type="GO" id="GO:0030667">
    <property type="term" value="C:secretory granule membrane"/>
    <property type="evidence" value="ECO:0007669"/>
    <property type="project" value="TreeGrafter"/>
</dbReference>
<feature type="signal peptide" evidence="2">
    <location>
        <begin position="1"/>
        <end position="20"/>
    </location>
</feature>
<dbReference type="InterPro" id="IPR005018">
    <property type="entry name" value="DOMON_domain"/>
</dbReference>
<feature type="non-terminal residue" evidence="4">
    <location>
        <position position="1"/>
    </location>
</feature>
<reference evidence="4" key="1">
    <citation type="submission" date="2021-06" db="EMBL/GenBank/DDBJ databases">
        <authorList>
            <person name="Hodson N. C."/>
            <person name="Mongue J. A."/>
            <person name="Jaron S. K."/>
        </authorList>
    </citation>
    <scope>NUCLEOTIDE SEQUENCE</scope>
</reference>
<dbReference type="CDD" id="cd09631">
    <property type="entry name" value="DOMON_DOH"/>
    <property type="match status" value="1"/>
</dbReference>
<gene>
    <name evidence="4" type="ORF">AFUS01_LOCUS12603</name>
</gene>
<protein>
    <recommendedName>
        <fullName evidence="3">DOMON domain-containing protein</fullName>
    </recommendedName>
</protein>
<feature type="chain" id="PRO_5035233202" description="DOMON domain-containing protein" evidence="2">
    <location>
        <begin position="21"/>
        <end position="259"/>
    </location>
</feature>
<dbReference type="PANTHER" id="PTHR10157">
    <property type="entry name" value="DOPAMINE BETA HYDROXYLASE RELATED"/>
    <property type="match status" value="1"/>
</dbReference>
<dbReference type="GO" id="GO:0042420">
    <property type="term" value="P:dopamine catabolic process"/>
    <property type="evidence" value="ECO:0007669"/>
    <property type="project" value="TreeGrafter"/>
</dbReference>
<dbReference type="Proteomes" id="UP000708208">
    <property type="component" value="Unassembled WGS sequence"/>
</dbReference>
<dbReference type="OrthoDB" id="5948298at2759"/>
<proteinExistence type="predicted"/>
<dbReference type="PROSITE" id="PS50836">
    <property type="entry name" value="DOMON"/>
    <property type="match status" value="1"/>
</dbReference>
<dbReference type="GO" id="GO:0006589">
    <property type="term" value="P:octopamine biosynthetic process"/>
    <property type="evidence" value="ECO:0007669"/>
    <property type="project" value="TreeGrafter"/>
</dbReference>
<feature type="region of interest" description="Disordered" evidence="1">
    <location>
        <begin position="183"/>
        <end position="259"/>
    </location>
</feature>
<dbReference type="GO" id="GO:0005615">
    <property type="term" value="C:extracellular space"/>
    <property type="evidence" value="ECO:0007669"/>
    <property type="project" value="TreeGrafter"/>
</dbReference>
<dbReference type="AlphaFoldDB" id="A0A8J2JTI5"/>
<feature type="compositionally biased region" description="Low complexity" evidence="1">
    <location>
        <begin position="194"/>
        <end position="259"/>
    </location>
</feature>
<dbReference type="InterPro" id="IPR000945">
    <property type="entry name" value="DBH-like"/>
</dbReference>
<dbReference type="SMART" id="SM00664">
    <property type="entry name" value="DoH"/>
    <property type="match status" value="1"/>
</dbReference>
<dbReference type="GO" id="GO:0042421">
    <property type="term" value="P:norepinephrine biosynthetic process"/>
    <property type="evidence" value="ECO:0007669"/>
    <property type="project" value="TreeGrafter"/>
</dbReference>
<evidence type="ECO:0000256" key="1">
    <source>
        <dbReference type="SAM" id="MobiDB-lite"/>
    </source>
</evidence>
<evidence type="ECO:0000259" key="3">
    <source>
        <dbReference type="PROSITE" id="PS50836"/>
    </source>
</evidence>
<evidence type="ECO:0000313" key="5">
    <source>
        <dbReference type="Proteomes" id="UP000708208"/>
    </source>
</evidence>
<keyword evidence="5" id="KW-1185">Reference proteome</keyword>
<dbReference type="PANTHER" id="PTHR10157:SF23">
    <property type="entry name" value="MOXD1 HOMOLOG 1"/>
    <property type="match status" value="1"/>
</dbReference>
<evidence type="ECO:0000256" key="2">
    <source>
        <dbReference type="SAM" id="SignalP"/>
    </source>
</evidence>
<dbReference type="GO" id="GO:0004500">
    <property type="term" value="F:dopamine beta-monooxygenase activity"/>
    <property type="evidence" value="ECO:0007669"/>
    <property type="project" value="InterPro"/>
</dbReference>
<keyword evidence="2" id="KW-0732">Signal</keyword>
<comment type="caution">
    <text evidence="4">The sequence shown here is derived from an EMBL/GenBank/DDBJ whole genome shotgun (WGS) entry which is preliminary data.</text>
</comment>
<sequence>MQTTIFVSVILLNIILGVHSRNLKNSQQLAEHRLNFKRSLQLSPKYHVEWEVFSDDSITFTVQVETTGWIAFGISETAQTASSDVITGGVWKNGTTYFTDCHFKYSALPLVDLVQDWILLYGSEANGITTLKFSRKLDTKDPGTDVVIRDKYLYLTWAFHVSSDIPTASYPHYFTEAGRGATRVNLLEPPGGPPTSTASFETESTSTATPEVPTSAETTTESTSTATPEVPTTTTDSSSEPEPPSTTDLPSSSTPSDPI</sequence>
<feature type="domain" description="DOMON" evidence="3">
    <location>
        <begin position="44"/>
        <end position="160"/>
    </location>
</feature>
<dbReference type="Pfam" id="PF03351">
    <property type="entry name" value="DOMON"/>
    <property type="match status" value="1"/>
</dbReference>
<dbReference type="InterPro" id="IPR045266">
    <property type="entry name" value="DOH_DOMON"/>
</dbReference>
<accession>A0A8J2JTI5</accession>
<dbReference type="EMBL" id="CAJVCH010099891">
    <property type="protein sequence ID" value="CAG7723518.1"/>
    <property type="molecule type" value="Genomic_DNA"/>
</dbReference>
<evidence type="ECO:0000313" key="4">
    <source>
        <dbReference type="EMBL" id="CAG7723518.1"/>
    </source>
</evidence>
<organism evidence="4 5">
    <name type="scientific">Allacma fusca</name>
    <dbReference type="NCBI Taxonomy" id="39272"/>
    <lineage>
        <taxon>Eukaryota</taxon>
        <taxon>Metazoa</taxon>
        <taxon>Ecdysozoa</taxon>
        <taxon>Arthropoda</taxon>
        <taxon>Hexapoda</taxon>
        <taxon>Collembola</taxon>
        <taxon>Symphypleona</taxon>
        <taxon>Sminthuridae</taxon>
        <taxon>Allacma</taxon>
    </lineage>
</organism>